<dbReference type="AlphaFoldDB" id="A0A1H5XQ39"/>
<evidence type="ECO:0008006" key="3">
    <source>
        <dbReference type="Google" id="ProtNLM"/>
    </source>
</evidence>
<dbReference type="RefSeq" id="WP_103916301.1">
    <property type="nucleotide sequence ID" value="NZ_FNUV01000011.1"/>
</dbReference>
<protein>
    <recommendedName>
        <fullName evidence="3">DUF1848 domain-containing protein</fullName>
    </recommendedName>
</protein>
<dbReference type="Pfam" id="PF08902">
    <property type="entry name" value="DUF1848"/>
    <property type="match status" value="1"/>
</dbReference>
<evidence type="ECO:0000313" key="2">
    <source>
        <dbReference type="Proteomes" id="UP000236735"/>
    </source>
</evidence>
<proteinExistence type="predicted"/>
<dbReference type="Proteomes" id="UP000236735">
    <property type="component" value="Unassembled WGS sequence"/>
</dbReference>
<evidence type="ECO:0000313" key="1">
    <source>
        <dbReference type="EMBL" id="SEG13812.1"/>
    </source>
</evidence>
<dbReference type="EMBL" id="FNUV01000011">
    <property type="protein sequence ID" value="SEG13812.1"/>
    <property type="molecule type" value="Genomic_DNA"/>
</dbReference>
<sequence length="355" mass="41551">MASWTKIERPIEGGTIVLMQAPMIISASRSTDIPAFYADWFFHRLQKGYSAWTNPFNGVKSYVSYDQTRFIVFWSKNPRPLLPYLHILRERNIKCYIQYTLNDYEREKLEKVPSLSNRIDTFKLLVEQLGKGAVIWRFDPMILTDDISVEDLLVKVQSIGDQLKDYTEKLVFSYADIAMYKKVKHNLEVNGIPYHEWDTEQMDEFADKLSTMNRKRGWNFQLATCGEKIDMSKYDILHNRCIDGDLITRLAWDDKELMDFMKVHIEEVPAPTLFGKPELPQGAILLPHNHYFISTHKKDPGQRQFCECMASKDIGEYNTCPHLCEYCYANTTKQIALENWKRHQDNKFADTITGK</sequence>
<gene>
    <name evidence="1" type="ORF">SAMN05216354_0081</name>
</gene>
<dbReference type="InterPro" id="IPR014998">
    <property type="entry name" value="DUF1848"/>
</dbReference>
<accession>A0A1H5XQ39</accession>
<reference evidence="1 2" key="1">
    <citation type="submission" date="2016-10" db="EMBL/GenBank/DDBJ databases">
        <authorList>
            <person name="de Groot N.N."/>
        </authorList>
    </citation>
    <scope>NUCLEOTIDE SEQUENCE [LARGE SCALE GENOMIC DNA]</scope>
    <source>
        <strain evidence="1 2">AR32</strain>
    </source>
</reference>
<organism evidence="1 2">
    <name type="scientific">Xylanibacter ruminicola</name>
    <name type="common">Prevotella ruminicola</name>
    <dbReference type="NCBI Taxonomy" id="839"/>
    <lineage>
        <taxon>Bacteria</taxon>
        <taxon>Pseudomonadati</taxon>
        <taxon>Bacteroidota</taxon>
        <taxon>Bacteroidia</taxon>
        <taxon>Bacteroidales</taxon>
        <taxon>Prevotellaceae</taxon>
        <taxon>Xylanibacter</taxon>
    </lineage>
</organism>
<name>A0A1H5XQ39_XYLRU</name>